<evidence type="ECO:0008006" key="6">
    <source>
        <dbReference type="Google" id="ProtNLM"/>
    </source>
</evidence>
<sequence length="382" mass="41037">MRDLLRTAHAVVVGVERYAGGSVWNLDGPVRDALAYARRLLDAGLPPERLTLLASPLPANSAAVERSGLDHRPADRESVHRTLFRELPARSGELFFLAWSGHGLVDPSGRRRLLYADAVPEDIRSLDLDAALSAWRSDLVPSFPRQLWLMDACQVFADPAGVGGALRPDPVPVGTLRERAGQYALFACAPGQTAREGGSAGTGPFTSQVLGVMDEFIEGGVDKRSVNDGWPGDPQAVVEALRERINAAGAAGDTRQTPTYFWHSGPDGQNERWSRPHPPSPPVLAARPSREQRRRLLDTLERVPAMADPDTRSSVIRQLPPDIAASVPRPTVTRFALLDLIDTCLSFPGGLHELLDALDMVDGGTTAGAAFAAAVRDVTGPP</sequence>
<dbReference type="Gene3D" id="3.40.50.1460">
    <property type="match status" value="1"/>
</dbReference>
<dbReference type="AlphaFoldDB" id="S3ZQ79"/>
<evidence type="ECO:0000313" key="4">
    <source>
        <dbReference type="EMBL" id="EPH45393.1"/>
    </source>
</evidence>
<keyword evidence="5" id="KW-1185">Reference proteome</keyword>
<dbReference type="OrthoDB" id="9150676at2"/>
<dbReference type="InterPro" id="IPR045431">
    <property type="entry name" value="EAD2"/>
</dbReference>
<feature type="region of interest" description="Disordered" evidence="1">
    <location>
        <begin position="255"/>
        <end position="289"/>
    </location>
</feature>
<name>S3ZQ79_9ACTN</name>
<feature type="domain" description="Effector-associated" evidence="3">
    <location>
        <begin position="298"/>
        <end position="375"/>
    </location>
</feature>
<proteinExistence type="predicted"/>
<gene>
    <name evidence="4" type="ORF">STRAU_1538</name>
</gene>
<dbReference type="GO" id="GO:0006508">
    <property type="term" value="P:proteolysis"/>
    <property type="evidence" value="ECO:0007669"/>
    <property type="project" value="InterPro"/>
</dbReference>
<evidence type="ECO:0000259" key="2">
    <source>
        <dbReference type="Pfam" id="PF00656"/>
    </source>
</evidence>
<feature type="domain" description="Peptidase C14 caspase" evidence="2">
    <location>
        <begin position="9"/>
        <end position="216"/>
    </location>
</feature>
<dbReference type="EMBL" id="AOPZ01000059">
    <property type="protein sequence ID" value="EPH45393.1"/>
    <property type="molecule type" value="Genomic_DNA"/>
</dbReference>
<dbReference type="Pfam" id="PF19956">
    <property type="entry name" value="EAD2"/>
    <property type="match status" value="1"/>
</dbReference>
<dbReference type="Proteomes" id="UP000014629">
    <property type="component" value="Unassembled WGS sequence"/>
</dbReference>
<protein>
    <recommendedName>
        <fullName evidence="6">Caspase family p20 domain-containing protein</fullName>
    </recommendedName>
</protein>
<reference evidence="4 5" key="1">
    <citation type="submission" date="2013-02" db="EMBL/GenBank/DDBJ databases">
        <title>Draft Genome Sequence of Streptomyces aurantiacus, Which Produces Setomimycin.</title>
        <authorList>
            <person name="Gruening B.A."/>
            <person name="Praeg A."/>
            <person name="Erxleben A."/>
            <person name="Guenther S."/>
            <person name="Mueller M."/>
        </authorList>
    </citation>
    <scope>NUCLEOTIDE SEQUENCE [LARGE SCALE GENOMIC DNA]</scope>
    <source>
        <strain evidence="4 5">JA 4570</strain>
    </source>
</reference>
<dbReference type="GO" id="GO:0004197">
    <property type="term" value="F:cysteine-type endopeptidase activity"/>
    <property type="evidence" value="ECO:0007669"/>
    <property type="project" value="InterPro"/>
</dbReference>
<dbReference type="RefSeq" id="WP_016639668.1">
    <property type="nucleotide sequence ID" value="NZ_AOPZ01000059.1"/>
</dbReference>
<dbReference type="PATRIC" id="fig|1286094.4.peg.1515"/>
<evidence type="ECO:0000259" key="3">
    <source>
        <dbReference type="Pfam" id="PF19956"/>
    </source>
</evidence>
<evidence type="ECO:0000313" key="5">
    <source>
        <dbReference type="Proteomes" id="UP000014629"/>
    </source>
</evidence>
<evidence type="ECO:0000256" key="1">
    <source>
        <dbReference type="SAM" id="MobiDB-lite"/>
    </source>
</evidence>
<dbReference type="Pfam" id="PF00656">
    <property type="entry name" value="Peptidase_C14"/>
    <property type="match status" value="1"/>
</dbReference>
<accession>S3ZQ79</accession>
<comment type="caution">
    <text evidence="4">The sequence shown here is derived from an EMBL/GenBank/DDBJ whole genome shotgun (WGS) entry which is preliminary data.</text>
</comment>
<dbReference type="InterPro" id="IPR011600">
    <property type="entry name" value="Pept_C14_caspase"/>
</dbReference>
<organism evidence="4 5">
    <name type="scientific">Streptomyces aurantiacus JA 4570</name>
    <dbReference type="NCBI Taxonomy" id="1286094"/>
    <lineage>
        <taxon>Bacteria</taxon>
        <taxon>Bacillati</taxon>
        <taxon>Actinomycetota</taxon>
        <taxon>Actinomycetes</taxon>
        <taxon>Kitasatosporales</taxon>
        <taxon>Streptomycetaceae</taxon>
        <taxon>Streptomyces</taxon>
        <taxon>Streptomyces aurantiacus group</taxon>
    </lineage>
</organism>